<reference evidence="1" key="1">
    <citation type="journal article" date="2020" name="mSystems">
        <title>Genome- and Community-Level Interaction Insights into Carbon Utilization and Element Cycling Functions of Hydrothermarchaeota in Hydrothermal Sediment.</title>
        <authorList>
            <person name="Zhou Z."/>
            <person name="Liu Y."/>
            <person name="Xu W."/>
            <person name="Pan J."/>
            <person name="Luo Z.H."/>
            <person name="Li M."/>
        </authorList>
    </citation>
    <scope>NUCLEOTIDE SEQUENCE [LARGE SCALE GENOMIC DNA]</scope>
    <source>
        <strain evidence="1">HyVt-485</strain>
    </source>
</reference>
<accession>A0A7C5R503</accession>
<dbReference type="AlphaFoldDB" id="A0A7C5R503"/>
<protein>
    <submittedName>
        <fullName evidence="1">Uncharacterized protein</fullName>
    </submittedName>
</protein>
<gene>
    <name evidence="1" type="ORF">ENJ42_09115</name>
</gene>
<name>A0A7C5R503_9PROT</name>
<dbReference type="Proteomes" id="UP000885830">
    <property type="component" value="Unassembled WGS sequence"/>
</dbReference>
<organism evidence="1">
    <name type="scientific">Hellea balneolensis</name>
    <dbReference type="NCBI Taxonomy" id="287478"/>
    <lineage>
        <taxon>Bacteria</taxon>
        <taxon>Pseudomonadati</taxon>
        <taxon>Pseudomonadota</taxon>
        <taxon>Alphaproteobacteria</taxon>
        <taxon>Maricaulales</taxon>
        <taxon>Robiginitomaculaceae</taxon>
        <taxon>Hellea</taxon>
    </lineage>
</organism>
<sequence length="299" mass="32558">MSANLPAQLVSLAEIFAPERENLRTMITEQDLSTAQAVSEVRRVLDRVGERFVMNCNDPKLQKAGLWLLEIVKSGASSLDRGLEAQIVWREVPVLSKRTIAGSTLFYGVAAGFAAAGLLQGSRLTILAAGVLAALRFFDPKDWKYLLSKIPFIGRKKTLAIEGPDGRAHLADARIGVNAGEFVSSISDSLKTADYILQRLNEPQAKTSWHDDPRLLGFVQSLLEAGADGDQEFAFKLIGSELKSVLAADGIEIVEYSKKTSKYFDALPALDVDESGARQAAPALKRDGEIIKRGTVWKS</sequence>
<evidence type="ECO:0000313" key="1">
    <source>
        <dbReference type="EMBL" id="HHL43766.1"/>
    </source>
</evidence>
<comment type="caution">
    <text evidence="1">The sequence shown here is derived from an EMBL/GenBank/DDBJ whole genome shotgun (WGS) entry which is preliminary data.</text>
</comment>
<proteinExistence type="predicted"/>
<dbReference type="EMBL" id="DRMJ01000478">
    <property type="protein sequence ID" value="HHL43766.1"/>
    <property type="molecule type" value="Genomic_DNA"/>
</dbReference>